<reference evidence="3" key="1">
    <citation type="submission" date="2016-06" db="UniProtKB">
        <authorList>
            <consortium name="WormBaseParasite"/>
        </authorList>
    </citation>
    <scope>IDENTIFICATION</scope>
</reference>
<evidence type="ECO:0000313" key="2">
    <source>
        <dbReference type="Proteomes" id="UP000271098"/>
    </source>
</evidence>
<evidence type="ECO:0000313" key="1">
    <source>
        <dbReference type="EMBL" id="VDN37157.1"/>
    </source>
</evidence>
<proteinExistence type="predicted"/>
<name>A0A183EJ00_9BILA</name>
<reference evidence="1 2" key="2">
    <citation type="submission" date="2018-11" db="EMBL/GenBank/DDBJ databases">
        <authorList>
            <consortium name="Pathogen Informatics"/>
        </authorList>
    </citation>
    <scope>NUCLEOTIDE SEQUENCE [LARGE SCALE GENOMIC DNA]</scope>
</reference>
<sequence>MNTCDTDQHISYAAITSNPNTENTNAISALPLPVPAPELRQPNQLEPLFAEDDSSVETVDTPPGSWQLLRNAGYHDGAGTQNHTLVLNHGEGVQLRRQLEPGTSGWGEKPIDETQRCHPQGLFCYFSC</sequence>
<dbReference type="EMBL" id="UYRT01091509">
    <property type="protein sequence ID" value="VDN37157.1"/>
    <property type="molecule type" value="Genomic_DNA"/>
</dbReference>
<dbReference type="Proteomes" id="UP000271098">
    <property type="component" value="Unassembled WGS sequence"/>
</dbReference>
<dbReference type="WBParaSite" id="GPUH_0002096601-mRNA-1">
    <property type="protein sequence ID" value="GPUH_0002096601-mRNA-1"/>
    <property type="gene ID" value="GPUH_0002096601"/>
</dbReference>
<evidence type="ECO:0000313" key="3">
    <source>
        <dbReference type="WBParaSite" id="GPUH_0002096601-mRNA-1"/>
    </source>
</evidence>
<dbReference type="AlphaFoldDB" id="A0A183EJ00"/>
<gene>
    <name evidence="1" type="ORF">GPUH_LOCUS20941</name>
</gene>
<organism evidence="3">
    <name type="scientific">Gongylonema pulchrum</name>
    <dbReference type="NCBI Taxonomy" id="637853"/>
    <lineage>
        <taxon>Eukaryota</taxon>
        <taxon>Metazoa</taxon>
        <taxon>Ecdysozoa</taxon>
        <taxon>Nematoda</taxon>
        <taxon>Chromadorea</taxon>
        <taxon>Rhabditida</taxon>
        <taxon>Spirurina</taxon>
        <taxon>Spiruromorpha</taxon>
        <taxon>Spiruroidea</taxon>
        <taxon>Gongylonematidae</taxon>
        <taxon>Gongylonema</taxon>
    </lineage>
</organism>
<keyword evidence="2" id="KW-1185">Reference proteome</keyword>
<protein>
    <submittedName>
        <fullName evidence="3">SH3 domain-containing protein</fullName>
    </submittedName>
</protein>
<accession>A0A183EJ00</accession>